<reference evidence="1" key="2">
    <citation type="journal article" date="2015" name="Data Brief">
        <title>Shoot transcriptome of the giant reed, Arundo donax.</title>
        <authorList>
            <person name="Barrero R.A."/>
            <person name="Guerrero F.D."/>
            <person name="Moolhuijzen P."/>
            <person name="Goolsby J.A."/>
            <person name="Tidwell J."/>
            <person name="Bellgard S.E."/>
            <person name="Bellgard M.I."/>
        </authorList>
    </citation>
    <scope>NUCLEOTIDE SEQUENCE</scope>
    <source>
        <tissue evidence="1">Shoot tissue taken approximately 20 cm above the soil surface</tissue>
    </source>
</reference>
<protein>
    <submittedName>
        <fullName evidence="1">Uncharacterized protein</fullName>
    </submittedName>
</protein>
<reference evidence="1" key="1">
    <citation type="submission" date="2014-09" db="EMBL/GenBank/DDBJ databases">
        <authorList>
            <person name="Magalhaes I.L.F."/>
            <person name="Oliveira U."/>
            <person name="Santos F.R."/>
            <person name="Vidigal T.H.D.A."/>
            <person name="Brescovit A.D."/>
            <person name="Santos A.J."/>
        </authorList>
    </citation>
    <scope>NUCLEOTIDE SEQUENCE</scope>
    <source>
        <tissue evidence="1">Shoot tissue taken approximately 20 cm above the soil surface</tissue>
    </source>
</reference>
<proteinExistence type="predicted"/>
<dbReference type="EMBL" id="GBRH01182431">
    <property type="protein sequence ID" value="JAE15465.1"/>
    <property type="molecule type" value="Transcribed_RNA"/>
</dbReference>
<name>A0A0A9FRK8_ARUDO</name>
<evidence type="ECO:0000313" key="1">
    <source>
        <dbReference type="EMBL" id="JAE15465.1"/>
    </source>
</evidence>
<dbReference type="AlphaFoldDB" id="A0A0A9FRK8"/>
<accession>A0A0A9FRK8</accession>
<organism evidence="1">
    <name type="scientific">Arundo donax</name>
    <name type="common">Giant reed</name>
    <name type="synonym">Donax arundinaceus</name>
    <dbReference type="NCBI Taxonomy" id="35708"/>
    <lineage>
        <taxon>Eukaryota</taxon>
        <taxon>Viridiplantae</taxon>
        <taxon>Streptophyta</taxon>
        <taxon>Embryophyta</taxon>
        <taxon>Tracheophyta</taxon>
        <taxon>Spermatophyta</taxon>
        <taxon>Magnoliopsida</taxon>
        <taxon>Liliopsida</taxon>
        <taxon>Poales</taxon>
        <taxon>Poaceae</taxon>
        <taxon>PACMAD clade</taxon>
        <taxon>Arundinoideae</taxon>
        <taxon>Arundineae</taxon>
        <taxon>Arundo</taxon>
    </lineage>
</organism>
<sequence length="38" mass="4296">MRNVTKHVVPSNLCPLDTAHNAQLKSTLTYKIVITLFK</sequence>